<dbReference type="InterPro" id="IPR036390">
    <property type="entry name" value="WH_DNA-bd_sf"/>
</dbReference>
<keyword evidence="4 5" id="KW-0804">Transcription</keyword>
<feature type="domain" description="Heat-inducible transcription repressor HrcA C-terminal" evidence="6">
    <location>
        <begin position="113"/>
        <end position="330"/>
    </location>
</feature>
<keyword evidence="8" id="KW-1185">Reference proteome</keyword>
<name>A0ABV2G982_9BACL</name>
<keyword evidence="3 5" id="KW-0346">Stress response</keyword>
<evidence type="ECO:0000313" key="8">
    <source>
        <dbReference type="Proteomes" id="UP001549099"/>
    </source>
</evidence>
<keyword evidence="1 5" id="KW-0678">Repressor</keyword>
<comment type="caution">
    <text evidence="7">The sequence shown here is derived from an EMBL/GenBank/DDBJ whole genome shotgun (WGS) entry which is preliminary data.</text>
</comment>
<sequence length="348" mass="39115">MLTEVMIMMTERQLHILQAIVDGFIQSAQPVGSRQLSKLETVPFSAATIRNDMADLEELGFLEKTHTSSGRVPSEKGYRFYVDHLLEKEHLNKEDLSRIRGIFNDRLLEAELLIRKTADILSELTNYTSVLLGPDVKQHRVKKFQIIPLSADSAVAIIVTDAGHVEHRTFHVPEDVHPADIERMVNLLNDRLVNIPLHELDARLGHEMARLLERHVGRYGKMFTSFRQAVSSANDDDRVIFGGMLNMLSQPEFHDPDKARQVIHYMEDAPLAGMLLDFGKEGIHIRIGSENGHLAMEDCSVITASYTAGEGRKGAIAIVGPTRMDYGRVVSILDYMSRGLSRELGRLP</sequence>
<organism evidence="7 8">
    <name type="scientific">Bhargavaea ullalensis</name>
    <dbReference type="NCBI Taxonomy" id="1265685"/>
    <lineage>
        <taxon>Bacteria</taxon>
        <taxon>Bacillati</taxon>
        <taxon>Bacillota</taxon>
        <taxon>Bacilli</taxon>
        <taxon>Bacillales</taxon>
        <taxon>Caryophanaceae</taxon>
        <taxon>Bhargavaea</taxon>
    </lineage>
</organism>
<evidence type="ECO:0000256" key="4">
    <source>
        <dbReference type="ARBA" id="ARBA00023163"/>
    </source>
</evidence>
<dbReference type="InterPro" id="IPR023120">
    <property type="entry name" value="WHTH_transcript_rep_HrcA_IDD"/>
</dbReference>
<reference evidence="7 8" key="1">
    <citation type="submission" date="2024-06" db="EMBL/GenBank/DDBJ databases">
        <title>Genomic Encyclopedia of Type Strains, Phase IV (KMG-IV): sequencing the most valuable type-strain genomes for metagenomic binning, comparative biology and taxonomic classification.</title>
        <authorList>
            <person name="Goeker M."/>
        </authorList>
    </citation>
    <scope>NUCLEOTIDE SEQUENCE [LARGE SCALE GENOMIC DNA]</scope>
    <source>
        <strain evidence="7 8">DSM 26128</strain>
    </source>
</reference>
<dbReference type="PANTHER" id="PTHR34824:SF1">
    <property type="entry name" value="HEAT-INDUCIBLE TRANSCRIPTION REPRESSOR HRCA"/>
    <property type="match status" value="1"/>
</dbReference>
<evidence type="ECO:0000256" key="1">
    <source>
        <dbReference type="ARBA" id="ARBA00022491"/>
    </source>
</evidence>
<proteinExistence type="inferred from homology"/>
<protein>
    <recommendedName>
        <fullName evidence="5">Heat-inducible transcription repressor HrcA</fullName>
    </recommendedName>
</protein>
<dbReference type="InterPro" id="IPR002571">
    <property type="entry name" value="HrcA"/>
</dbReference>
<accession>A0ABV2G982</accession>
<dbReference type="Gene3D" id="1.10.10.10">
    <property type="entry name" value="Winged helix-like DNA-binding domain superfamily/Winged helix DNA-binding domain"/>
    <property type="match status" value="1"/>
</dbReference>
<evidence type="ECO:0000256" key="5">
    <source>
        <dbReference type="HAMAP-Rule" id="MF_00081"/>
    </source>
</evidence>
<dbReference type="NCBIfam" id="TIGR00331">
    <property type="entry name" value="hrcA"/>
    <property type="match status" value="1"/>
</dbReference>
<dbReference type="PANTHER" id="PTHR34824">
    <property type="entry name" value="HEAT-INDUCIBLE TRANSCRIPTION REPRESSOR HRCA"/>
    <property type="match status" value="1"/>
</dbReference>
<gene>
    <name evidence="5" type="primary">hrcA</name>
    <name evidence="7" type="ORF">ABID49_000601</name>
</gene>
<evidence type="ECO:0000313" key="7">
    <source>
        <dbReference type="EMBL" id="MET3574719.1"/>
    </source>
</evidence>
<dbReference type="InterPro" id="IPR036388">
    <property type="entry name" value="WH-like_DNA-bd_sf"/>
</dbReference>
<dbReference type="Proteomes" id="UP001549099">
    <property type="component" value="Unassembled WGS sequence"/>
</dbReference>
<comment type="similarity">
    <text evidence="5">Belongs to the HrcA family.</text>
</comment>
<comment type="function">
    <text evidence="5">Negative regulator of class I heat shock genes (grpE-dnaK-dnaJ and groELS operons). Prevents heat-shock induction of these operons.</text>
</comment>
<dbReference type="PIRSF" id="PIRSF005485">
    <property type="entry name" value="HrcA"/>
    <property type="match status" value="1"/>
</dbReference>
<evidence type="ECO:0000256" key="2">
    <source>
        <dbReference type="ARBA" id="ARBA00023015"/>
    </source>
</evidence>
<dbReference type="Pfam" id="PF01628">
    <property type="entry name" value="HrcA"/>
    <property type="match status" value="1"/>
</dbReference>
<dbReference type="Gene3D" id="3.30.450.40">
    <property type="match status" value="1"/>
</dbReference>
<dbReference type="SUPFAM" id="SSF46785">
    <property type="entry name" value="Winged helix' DNA-binding domain"/>
    <property type="match status" value="1"/>
</dbReference>
<dbReference type="SUPFAM" id="SSF55781">
    <property type="entry name" value="GAF domain-like"/>
    <property type="match status" value="1"/>
</dbReference>
<dbReference type="InterPro" id="IPR029016">
    <property type="entry name" value="GAF-like_dom_sf"/>
</dbReference>
<evidence type="ECO:0000256" key="3">
    <source>
        <dbReference type="ARBA" id="ARBA00023016"/>
    </source>
</evidence>
<dbReference type="InterPro" id="IPR021153">
    <property type="entry name" value="HrcA_C"/>
</dbReference>
<dbReference type="Gene3D" id="3.30.390.60">
    <property type="entry name" value="Heat-inducible transcription repressor hrca homolog, domain 3"/>
    <property type="match status" value="1"/>
</dbReference>
<keyword evidence="2 5" id="KW-0805">Transcription regulation</keyword>
<dbReference type="EMBL" id="JBEPLW010000002">
    <property type="protein sequence ID" value="MET3574719.1"/>
    <property type="molecule type" value="Genomic_DNA"/>
</dbReference>
<dbReference type="HAMAP" id="MF_00081">
    <property type="entry name" value="HrcA"/>
    <property type="match status" value="1"/>
</dbReference>
<evidence type="ECO:0000259" key="6">
    <source>
        <dbReference type="Pfam" id="PF01628"/>
    </source>
</evidence>